<evidence type="ECO:0000256" key="1">
    <source>
        <dbReference type="ARBA" id="ARBA00004138"/>
    </source>
</evidence>
<proteinExistence type="predicted"/>
<accession>A0A7K8EF94</accession>
<dbReference type="Pfam" id="PF22544">
    <property type="entry name" value="HYDIN_VesB_CFA65-like_Ig"/>
    <property type="match status" value="1"/>
</dbReference>
<dbReference type="InterPro" id="IPR053879">
    <property type="entry name" value="HYDIN_VesB_CFA65-like_Ig"/>
</dbReference>
<feature type="non-terminal residue" evidence="7">
    <location>
        <position position="248"/>
    </location>
</feature>
<dbReference type="GO" id="GO:1904158">
    <property type="term" value="P:axonemal central apparatus assembly"/>
    <property type="evidence" value="ECO:0007669"/>
    <property type="project" value="TreeGrafter"/>
</dbReference>
<evidence type="ECO:0000256" key="4">
    <source>
        <dbReference type="ARBA" id="ARBA00023069"/>
    </source>
</evidence>
<dbReference type="InterPro" id="IPR033305">
    <property type="entry name" value="Hydin-like"/>
</dbReference>
<dbReference type="Proteomes" id="UP000522331">
    <property type="component" value="Unassembled WGS sequence"/>
</dbReference>
<protein>
    <submittedName>
        <fullName evidence="7">HYDIN protein</fullName>
    </submittedName>
</protein>
<evidence type="ECO:0000313" key="7">
    <source>
        <dbReference type="EMBL" id="NXB49308.1"/>
    </source>
</evidence>
<dbReference type="Gene3D" id="2.60.40.10">
    <property type="entry name" value="Immunoglobulins"/>
    <property type="match status" value="2"/>
</dbReference>
<evidence type="ECO:0000256" key="5">
    <source>
        <dbReference type="ARBA" id="ARBA00023273"/>
    </source>
</evidence>
<dbReference type="EMBL" id="VZTC01005928">
    <property type="protein sequence ID" value="NXB49308.1"/>
    <property type="molecule type" value="Genomic_DNA"/>
</dbReference>
<keyword evidence="5" id="KW-0966">Cell projection</keyword>
<evidence type="ECO:0000259" key="6">
    <source>
        <dbReference type="Pfam" id="PF22544"/>
    </source>
</evidence>
<dbReference type="GO" id="GO:0005930">
    <property type="term" value="C:axoneme"/>
    <property type="evidence" value="ECO:0007669"/>
    <property type="project" value="TreeGrafter"/>
</dbReference>
<comment type="caution">
    <text evidence="7">The sequence shown here is derived from an EMBL/GenBank/DDBJ whole genome shotgun (WGS) entry which is preliminary data.</text>
</comment>
<organism evidence="7 8">
    <name type="scientific">Leucopsar rothschildi</name>
    <name type="common">Bali myna</name>
    <name type="synonym">Rothschild's mynah</name>
    <dbReference type="NCBI Taxonomy" id="127929"/>
    <lineage>
        <taxon>Eukaryota</taxon>
        <taxon>Metazoa</taxon>
        <taxon>Chordata</taxon>
        <taxon>Craniata</taxon>
        <taxon>Vertebrata</taxon>
        <taxon>Euteleostomi</taxon>
        <taxon>Archelosauria</taxon>
        <taxon>Archosauria</taxon>
        <taxon>Dinosauria</taxon>
        <taxon>Saurischia</taxon>
        <taxon>Theropoda</taxon>
        <taxon>Coelurosauria</taxon>
        <taxon>Aves</taxon>
        <taxon>Neognathae</taxon>
        <taxon>Neoaves</taxon>
        <taxon>Telluraves</taxon>
        <taxon>Australaves</taxon>
        <taxon>Passeriformes</taxon>
        <taxon>Sturnidae</taxon>
        <taxon>Leucopsar</taxon>
    </lineage>
</organism>
<evidence type="ECO:0000256" key="2">
    <source>
        <dbReference type="ARBA" id="ARBA00004496"/>
    </source>
</evidence>
<keyword evidence="8" id="KW-1185">Reference proteome</keyword>
<keyword evidence="3" id="KW-0963">Cytoplasm</keyword>
<keyword evidence="4" id="KW-0969">Cilium</keyword>
<gene>
    <name evidence="7" type="primary">Hydin_2</name>
    <name evidence="7" type="ORF">LEUROT_R08415</name>
</gene>
<feature type="non-terminal residue" evidence="7">
    <location>
        <position position="1"/>
    </location>
</feature>
<feature type="domain" description="HYDIN/VesB/CFA65-like Ig-like" evidence="6">
    <location>
        <begin position="168"/>
        <end position="248"/>
    </location>
</feature>
<dbReference type="InterPro" id="IPR013783">
    <property type="entry name" value="Ig-like_fold"/>
</dbReference>
<evidence type="ECO:0000256" key="3">
    <source>
        <dbReference type="ARBA" id="ARBA00022490"/>
    </source>
</evidence>
<dbReference type="GO" id="GO:0003341">
    <property type="term" value="P:cilium movement"/>
    <property type="evidence" value="ECO:0007669"/>
    <property type="project" value="TreeGrafter"/>
</dbReference>
<name>A0A7K8EF94_LEURO</name>
<dbReference type="PANTHER" id="PTHR23053:SF0">
    <property type="entry name" value="HYDROCEPHALUS-INDUCING PROTEIN HOMOLOG"/>
    <property type="match status" value="1"/>
</dbReference>
<evidence type="ECO:0000313" key="8">
    <source>
        <dbReference type="Proteomes" id="UP000522331"/>
    </source>
</evidence>
<sequence>EAVDVNVGLSTYSMEIEKTFINTSNSRIMFIENRSNVTTHFQWKTFLTEEDENEEKKRQCYLLWPRNEVWLENFLEKEKVGLRKGYCDRAALLSQEKMEKVQEDPMLFSDDIFSIEPLEGEIKPNCSAEIKVTFKPLEALGYLSVAYCSISGYESRLPLRLRGEGQGPLVELSSRALNLGNISVNTTHVYEVALINQGAIDAPFTYIPSTANVGYCFKFAPEEGIIAPGGIQTIQISFNATVAGRFEE</sequence>
<reference evidence="7 8" key="1">
    <citation type="submission" date="2019-09" db="EMBL/GenBank/DDBJ databases">
        <title>Bird 10,000 Genomes (B10K) Project - Family phase.</title>
        <authorList>
            <person name="Zhang G."/>
        </authorList>
    </citation>
    <scope>NUCLEOTIDE SEQUENCE [LARGE SCALE GENOMIC DNA]</scope>
    <source>
        <strain evidence="7">B10K-DU-002-02</strain>
        <tissue evidence="7">Muscle</tissue>
    </source>
</reference>
<dbReference type="PANTHER" id="PTHR23053">
    <property type="entry name" value="DLEC1 DELETED IN LUNG AND ESOPHAGEAL CANCER 1"/>
    <property type="match status" value="1"/>
</dbReference>
<comment type="subcellular location">
    <subcellularLocation>
        <location evidence="1">Cell projection</location>
        <location evidence="1">Cilium</location>
    </subcellularLocation>
    <subcellularLocation>
        <location evidence="2">Cytoplasm</location>
    </subcellularLocation>
</comment>
<dbReference type="AlphaFoldDB" id="A0A7K8EF94"/>